<protein>
    <submittedName>
        <fullName evidence="1">Uncharacterized protein</fullName>
    </submittedName>
</protein>
<evidence type="ECO:0000313" key="2">
    <source>
        <dbReference type="Proteomes" id="UP000267268"/>
    </source>
</evidence>
<name>A0A3S9NXU0_9BACT</name>
<evidence type="ECO:0000313" key="1">
    <source>
        <dbReference type="EMBL" id="AZQ60780.1"/>
    </source>
</evidence>
<proteinExistence type="predicted"/>
<dbReference type="KEGG" id="fll:EI427_00705"/>
<reference evidence="1 2" key="1">
    <citation type="submission" date="2018-12" db="EMBL/GenBank/DDBJ databases">
        <title>Flammeovirga pectinis sp. nov., isolated from the gut of the Korean scallop, Patinopecten yessoensis.</title>
        <authorList>
            <person name="Bae J.-W."/>
            <person name="Jeong Y.-S."/>
            <person name="Kang W."/>
        </authorList>
    </citation>
    <scope>NUCLEOTIDE SEQUENCE [LARGE SCALE GENOMIC DNA]</scope>
    <source>
        <strain evidence="1 2">L12M1</strain>
    </source>
</reference>
<dbReference type="Proteomes" id="UP000267268">
    <property type="component" value="Chromosome 1"/>
</dbReference>
<dbReference type="OrthoDB" id="1295312at2"/>
<dbReference type="RefSeq" id="WP_126610739.1">
    <property type="nucleotide sequence ID" value="NZ_CP034562.1"/>
</dbReference>
<gene>
    <name evidence="1" type="ORF">EI427_00705</name>
</gene>
<dbReference type="EMBL" id="CP034562">
    <property type="protein sequence ID" value="AZQ60780.1"/>
    <property type="molecule type" value="Genomic_DNA"/>
</dbReference>
<dbReference type="AlphaFoldDB" id="A0A3S9NXU0"/>
<keyword evidence="2" id="KW-1185">Reference proteome</keyword>
<accession>A0A3S9NXU0</accession>
<organism evidence="1 2">
    <name type="scientific">Flammeovirga pectinis</name>
    <dbReference type="NCBI Taxonomy" id="2494373"/>
    <lineage>
        <taxon>Bacteria</taxon>
        <taxon>Pseudomonadati</taxon>
        <taxon>Bacteroidota</taxon>
        <taxon>Cytophagia</taxon>
        <taxon>Cytophagales</taxon>
        <taxon>Flammeovirgaceae</taxon>
        <taxon>Flammeovirga</taxon>
    </lineage>
</organism>
<sequence length="468" mass="54391">MENKQIEQTLKKIIDSEVFVSSFRAKALLNYLISKYHDGEESDFSSYTIALEVFDRDEDFDPSLDPIVRVQMGRLRILLSKFYLQEGVTDDVVITIPRGSYKPRISEKATDLEAKKTEVPAGISYEFPKLHIAPLYSFEDNVEKQSNYFKEVLFSRFLRTNFFRMTDALDADFYISTFKNNNDFGLAIKDKNQQGILEKSFPITKESSNLNELLVFAQLIIDGPYGLLEKEIDQVESLKWISTFVAFEDIVLEKGWMEFLGELITKLGKVVEQTKNSFVASILIKYYHIDYQYNVLNFPNGLDKAQKLFDLYNLETADFLAEKIWSEIYKGKQENAQKLFGKLLAIEGKHYETEVQELLFYGYFGETENFKLKKKKLLSVIDKLPSACVTVEVFLVLLDGEEVNDDQLKRLEEHLYFFNLFLLSKLSKTKAQRDRFKAILEETTPSIKEHPEKLLSLWCHPSFLTKIL</sequence>